<dbReference type="Pfam" id="PF00041">
    <property type="entry name" value="fn3"/>
    <property type="match status" value="2"/>
</dbReference>
<evidence type="ECO:0000256" key="1">
    <source>
        <dbReference type="ARBA" id="ARBA00008535"/>
    </source>
</evidence>
<dbReference type="AlphaFoldDB" id="A0AAW1FVN0"/>
<dbReference type="InterPro" id="IPR052090">
    <property type="entry name" value="Cytolytic_pore-forming_toxin"/>
</dbReference>
<dbReference type="Pfam" id="PF24674">
    <property type="entry name" value="MACPF_SNTX"/>
    <property type="match status" value="1"/>
</dbReference>
<dbReference type="SUPFAM" id="SSF52540">
    <property type="entry name" value="P-loop containing nucleoside triphosphate hydrolases"/>
    <property type="match status" value="1"/>
</dbReference>
<comment type="similarity">
    <text evidence="1">Belongs to the TRAFAC class TrmE-Era-EngA-EngB-Septin-like GTPase superfamily. AIG1/Toc34/Toc159-like paraseptin GTPase family. IAN subfamily.</text>
</comment>
<gene>
    <name evidence="4" type="ORF">VZT92_003503</name>
</gene>
<accession>A0AAW1FVN0</accession>
<comment type="caution">
    <text evidence="4">The sequence shown here is derived from an EMBL/GenBank/DDBJ whole genome shotgun (WGS) entry which is preliminary data.</text>
</comment>
<dbReference type="PANTHER" id="PTHR31594">
    <property type="entry name" value="AIG1-TYPE G DOMAIN-CONTAINING PROTEIN"/>
    <property type="match status" value="1"/>
</dbReference>
<dbReference type="SMART" id="SM00060">
    <property type="entry name" value="FN3"/>
    <property type="match status" value="2"/>
</dbReference>
<dbReference type="Gene3D" id="3.40.50.300">
    <property type="entry name" value="P-loop containing nucleotide triphosphate hydrolases"/>
    <property type="match status" value="1"/>
</dbReference>
<dbReference type="PANTHER" id="PTHR31594:SF16">
    <property type="entry name" value="SI:CH211-281L24.3"/>
    <property type="match status" value="1"/>
</dbReference>
<evidence type="ECO:0000259" key="3">
    <source>
        <dbReference type="PROSITE" id="PS50853"/>
    </source>
</evidence>
<dbReference type="InterPro" id="IPR003961">
    <property type="entry name" value="FN3_dom"/>
</dbReference>
<dbReference type="InterPro" id="IPR006703">
    <property type="entry name" value="G_AIG1"/>
</dbReference>
<dbReference type="Proteomes" id="UP001488805">
    <property type="component" value="Unassembled WGS sequence"/>
</dbReference>
<organism evidence="4 5">
    <name type="scientific">Zoarces viviparus</name>
    <name type="common">Viviparous eelpout</name>
    <name type="synonym">Blennius viviparus</name>
    <dbReference type="NCBI Taxonomy" id="48416"/>
    <lineage>
        <taxon>Eukaryota</taxon>
        <taxon>Metazoa</taxon>
        <taxon>Chordata</taxon>
        <taxon>Craniata</taxon>
        <taxon>Vertebrata</taxon>
        <taxon>Euteleostomi</taxon>
        <taxon>Actinopterygii</taxon>
        <taxon>Neopterygii</taxon>
        <taxon>Teleostei</taxon>
        <taxon>Neoteleostei</taxon>
        <taxon>Acanthomorphata</taxon>
        <taxon>Eupercaria</taxon>
        <taxon>Perciformes</taxon>
        <taxon>Cottioidei</taxon>
        <taxon>Zoarcales</taxon>
        <taxon>Zoarcidae</taxon>
        <taxon>Zoarcinae</taxon>
        <taxon>Zoarces</taxon>
    </lineage>
</organism>
<dbReference type="Pfam" id="PF21109">
    <property type="entry name" value="Stonustoxin_helical"/>
    <property type="match status" value="1"/>
</dbReference>
<reference evidence="4 5" key="1">
    <citation type="journal article" date="2024" name="Genome Biol. Evol.">
        <title>Chromosome-level genome assembly of the viviparous eelpout Zoarces viviparus.</title>
        <authorList>
            <person name="Fuhrmann N."/>
            <person name="Brasseur M.V."/>
            <person name="Bakowski C.E."/>
            <person name="Podsiadlowski L."/>
            <person name="Prost S."/>
            <person name="Krehenwinkel H."/>
            <person name="Mayer C."/>
        </authorList>
    </citation>
    <scope>NUCLEOTIDE SEQUENCE [LARGE SCALE GENOMIC DNA]</scope>
    <source>
        <strain evidence="4">NO-MEL_2022_Ind0_liver</strain>
    </source>
</reference>
<evidence type="ECO:0000256" key="2">
    <source>
        <dbReference type="ARBA" id="ARBA00022741"/>
    </source>
</evidence>
<proteinExistence type="inferred from homology"/>
<dbReference type="InterPro" id="IPR036116">
    <property type="entry name" value="FN3_sf"/>
</dbReference>
<dbReference type="GO" id="GO:0005525">
    <property type="term" value="F:GTP binding"/>
    <property type="evidence" value="ECO:0007669"/>
    <property type="project" value="InterPro"/>
</dbReference>
<dbReference type="EMBL" id="JBCEZU010000023">
    <property type="protein sequence ID" value="KAK9538320.1"/>
    <property type="molecule type" value="Genomic_DNA"/>
</dbReference>
<dbReference type="InterPro" id="IPR056072">
    <property type="entry name" value="SNTX_MACPF/CDC-like_dom"/>
</dbReference>
<keyword evidence="2" id="KW-0547">Nucleotide-binding</keyword>
<dbReference type="CDD" id="cd00882">
    <property type="entry name" value="Ras_like_GTPase"/>
    <property type="match status" value="1"/>
</dbReference>
<keyword evidence="5" id="KW-1185">Reference proteome</keyword>
<evidence type="ECO:0000313" key="4">
    <source>
        <dbReference type="EMBL" id="KAK9538320.1"/>
    </source>
</evidence>
<dbReference type="InterPro" id="IPR048997">
    <property type="entry name" value="Stonustoxin-like_helical"/>
</dbReference>
<dbReference type="PROSITE" id="PS50853">
    <property type="entry name" value="FN3"/>
    <property type="match status" value="2"/>
</dbReference>
<dbReference type="CDD" id="cd00063">
    <property type="entry name" value="FN3"/>
    <property type="match status" value="2"/>
</dbReference>
<dbReference type="Gene3D" id="2.60.40.10">
    <property type="entry name" value="Immunoglobulins"/>
    <property type="match status" value="2"/>
</dbReference>
<feature type="domain" description="Fibronectin type-III" evidence="3">
    <location>
        <begin position="606"/>
        <end position="705"/>
    </location>
</feature>
<name>A0AAW1FVN0_ZOAVI</name>
<dbReference type="InterPro" id="IPR040581">
    <property type="entry name" value="Thioredoxin_11"/>
</dbReference>
<dbReference type="Pfam" id="PF04548">
    <property type="entry name" value="AIG1"/>
    <property type="match status" value="1"/>
</dbReference>
<feature type="domain" description="Fibronectin type-III" evidence="3">
    <location>
        <begin position="509"/>
        <end position="604"/>
    </location>
</feature>
<dbReference type="FunFam" id="3.40.50.300:FF:002049">
    <property type="entry name" value="Si:ch73-170d6.2"/>
    <property type="match status" value="1"/>
</dbReference>
<dbReference type="InterPro" id="IPR027417">
    <property type="entry name" value="P-loop_NTPase"/>
</dbReference>
<sequence>MDSEASRTMEVAALGRPFSLGMLYDCRNDLLVPGMTLWDREDLISHIGERPQNSNGFEIVASESIAGKSSALNVEASLKASFLGGLVEVEGSAKYLNDSKTSSNQARVTLTYKATTKVKELSMNQLGIGNVKHPYVFGKGLATHVVTAILYGAQAFFVFDREVSEKEDHQDIQGNLKVMIKKIPCISIEGEGSLKMEDKDRENVEKFSCKFHGDFSLEKNPVSFQDAVEVYQSLPRLLGANGENAVPMKVWLLPLTSLDSSAAKLVRQISIRLVQESQSVLEDFSELEMRCNDALRTTTAQKFPQICKKIKTFKEMCSEFRLELQRTLAKKLPSIRGGGEEEAVLAEILKKIRSSPFNSNNLNEWMDCKEREINTLKSFTNMMKNTKIVPSQNDLYDESLSAEHVMCFVFTSLGSAESYLSTLSNYLRQTPDNSQDAHTLDVEKDQWFASKEVADTMRHKAKLFSDFAEANKENKNIKFLTLGLTNETQKGSSIYLYKDGFPVNENFEPPSKPDTGTVSDTNHNSVTLKISPPKCGAENITSYCVEYCVSGEDGWKQKTASKDEEVTVSDLSPNTEYVFRCRAVTSAGVGPAYEVSGSIKTLPCSPPGKPRVEPNSSEISVSWQKPAELGQDVHILSYIVEYAETDNRGKEEDLQWNQMMSTAEKAIISGLQPETEYAVRVRCDCGVANRSKESITVRVCTTKREFARLAEYLKHISKSINSKSPSVYKLPLTQEDIDIDGCRKFIFGKESMRENRTIMLLGATGSGKSTLINGMINYIVGVEWDDAFRFQLVDEDQSRSQAESQTSEVTVYKINHQKGFAIDCSLTIVDTPGFGDTRGIERDREITEQIRNLFSADHGVSDIDAVCFVAQASLGRLTTKQKYVFDSVLSNFGKDVAENIRILVTFADGQPPPVLEAINASGVPCPKTSKGLPIHFKFNNFAWFADNKSPATNVSDDDEDEDGGFDQMFWNMGTKSMKSFFVALNLIETKSLKMTKQVLRERKQLETSIESLQKQVKVGLAKGEGMKETAEIIKEHEAEISRNENFEFEVTVKKPVKVDISRTGVYVTNCQQCHFTCHRECGSPNDKDKKKCRAMGPNGYCTQCPGKCYWNVHFNQKYRWEYKDFKEKRTVKELQEKYLKASKDKAPVQALIEQLKAEYKRVQDDVMQLMQRSAECLNRLKEIALKPNPLSTPEYIDMLIEGEKSEAKSGWKQRVQSLIDMREKAEFMAKVDKGEKLLRQESQDQMQPRP</sequence>
<evidence type="ECO:0000313" key="5">
    <source>
        <dbReference type="Proteomes" id="UP001488805"/>
    </source>
</evidence>
<protein>
    <recommendedName>
        <fullName evidence="3">Fibronectin type-III domain-containing protein</fullName>
    </recommendedName>
</protein>
<dbReference type="InterPro" id="IPR013783">
    <property type="entry name" value="Ig-like_fold"/>
</dbReference>
<dbReference type="Pfam" id="PF18078">
    <property type="entry name" value="Thioredoxin_11"/>
    <property type="match status" value="1"/>
</dbReference>
<dbReference type="SUPFAM" id="SSF49265">
    <property type="entry name" value="Fibronectin type III"/>
    <property type="match status" value="1"/>
</dbReference>